<evidence type="ECO:0000313" key="3">
    <source>
        <dbReference type="Proteomes" id="UP000199060"/>
    </source>
</evidence>
<dbReference type="GO" id="GO:0097367">
    <property type="term" value="F:carbohydrate derivative binding"/>
    <property type="evidence" value="ECO:0007669"/>
    <property type="project" value="InterPro"/>
</dbReference>
<proteinExistence type="predicted"/>
<dbReference type="RefSeq" id="WP_087939483.1">
    <property type="nucleotide sequence ID" value="NZ_FNAC01000013.1"/>
</dbReference>
<dbReference type="Gene3D" id="3.40.50.10490">
    <property type="entry name" value="Glucose-6-phosphate isomerase like protein, domain 1"/>
    <property type="match status" value="1"/>
</dbReference>
<dbReference type="AlphaFoldDB" id="A0A1G6RN51"/>
<dbReference type="PROSITE" id="PS51464">
    <property type="entry name" value="SIS"/>
    <property type="match status" value="1"/>
</dbReference>
<name>A0A1G6RN51_9BACT</name>
<dbReference type="GO" id="GO:1901135">
    <property type="term" value="P:carbohydrate derivative metabolic process"/>
    <property type="evidence" value="ECO:0007669"/>
    <property type="project" value="InterPro"/>
</dbReference>
<dbReference type="EMBL" id="FNAC01000013">
    <property type="protein sequence ID" value="SDD05861.1"/>
    <property type="molecule type" value="Genomic_DNA"/>
</dbReference>
<dbReference type="Pfam" id="PF13580">
    <property type="entry name" value="SIS_2"/>
    <property type="match status" value="1"/>
</dbReference>
<sequence length="246" mass="27372">MKVAAYLRYYQEIEIRLKAAFAQEDKIKKAATWIADCLISEGWIYTSGTGHSHLLAEEIFYRAGGFARIRPIFHEPLMLHQSASESSSIERQENLASKLFKDVAIQKNDVFLIASNSGRNTVSIEMALEAKDRGAKVISITNLKHSQSVISRHSSGQKLFEISDLYLDNFGEIGDACIALEGQNLNMGPTSTVIGAALLQSIMVQAAEYLLQNKKQPEIFSSSNSDQGEKHNLDLLRKYHPLVKGL</sequence>
<dbReference type="InterPro" id="IPR001347">
    <property type="entry name" value="SIS_dom"/>
</dbReference>
<evidence type="ECO:0000313" key="2">
    <source>
        <dbReference type="EMBL" id="SDD05861.1"/>
    </source>
</evidence>
<dbReference type="PANTHER" id="PTHR30390">
    <property type="entry name" value="SEDOHEPTULOSE 7-PHOSPHATE ISOMERASE / DNAA INITIATOR-ASSOCIATING FACTOR FOR REPLICATION INITIATION"/>
    <property type="match status" value="1"/>
</dbReference>
<reference evidence="3" key="1">
    <citation type="submission" date="2016-10" db="EMBL/GenBank/DDBJ databases">
        <authorList>
            <person name="Varghese N."/>
            <person name="Submissions S."/>
        </authorList>
    </citation>
    <scope>NUCLEOTIDE SEQUENCE [LARGE SCALE GENOMIC DNA]</scope>
    <source>
        <strain evidence="3">DSM 23095</strain>
    </source>
</reference>
<evidence type="ECO:0000259" key="1">
    <source>
        <dbReference type="PROSITE" id="PS51464"/>
    </source>
</evidence>
<dbReference type="GO" id="GO:0016853">
    <property type="term" value="F:isomerase activity"/>
    <property type="evidence" value="ECO:0007669"/>
    <property type="project" value="UniProtKB-KW"/>
</dbReference>
<dbReference type="OrthoDB" id="9805185at2"/>
<dbReference type="CDD" id="cd05013">
    <property type="entry name" value="SIS_RpiR"/>
    <property type="match status" value="1"/>
</dbReference>
<gene>
    <name evidence="2" type="ORF">SAMN04488104_101369</name>
</gene>
<protein>
    <submittedName>
        <fullName evidence="2">Uncharacterized protein, contains SIS (Sugar ISomerase) phosphosugar binding domain</fullName>
    </submittedName>
</protein>
<dbReference type="SUPFAM" id="SSF53697">
    <property type="entry name" value="SIS domain"/>
    <property type="match status" value="1"/>
</dbReference>
<dbReference type="InterPro" id="IPR035472">
    <property type="entry name" value="RpiR-like_SIS"/>
</dbReference>
<dbReference type="PANTHER" id="PTHR30390:SF7">
    <property type="entry name" value="PHOSPHOHEPTOSE ISOMERASE"/>
    <property type="match status" value="1"/>
</dbReference>
<feature type="domain" description="SIS" evidence="1">
    <location>
        <begin position="34"/>
        <end position="217"/>
    </location>
</feature>
<keyword evidence="2" id="KW-0413">Isomerase</keyword>
<dbReference type="InterPro" id="IPR046348">
    <property type="entry name" value="SIS_dom_sf"/>
</dbReference>
<dbReference type="Proteomes" id="UP000199060">
    <property type="component" value="Unassembled WGS sequence"/>
</dbReference>
<dbReference type="NCBIfam" id="NF002805">
    <property type="entry name" value="PRK02947.1"/>
    <property type="match status" value="1"/>
</dbReference>
<dbReference type="InterPro" id="IPR050099">
    <property type="entry name" value="SIS_GmhA/DiaA_subfam"/>
</dbReference>
<keyword evidence="3" id="KW-1185">Reference proteome</keyword>
<dbReference type="STRING" id="686796.SAMN04488104_101369"/>
<organism evidence="2 3">
    <name type="scientific">Algoriphagus faecimaris</name>
    <dbReference type="NCBI Taxonomy" id="686796"/>
    <lineage>
        <taxon>Bacteria</taxon>
        <taxon>Pseudomonadati</taxon>
        <taxon>Bacteroidota</taxon>
        <taxon>Cytophagia</taxon>
        <taxon>Cytophagales</taxon>
        <taxon>Cyclobacteriaceae</taxon>
        <taxon>Algoriphagus</taxon>
    </lineage>
</organism>
<accession>A0A1G6RN51</accession>